<feature type="compositionally biased region" description="Polar residues" evidence="1">
    <location>
        <begin position="95"/>
        <end position="104"/>
    </location>
</feature>
<keyword evidence="3" id="KW-1185">Reference proteome</keyword>
<protein>
    <submittedName>
        <fullName evidence="2">Uncharacterized protein</fullName>
    </submittedName>
</protein>
<dbReference type="Proteomes" id="UP000324222">
    <property type="component" value="Unassembled WGS sequence"/>
</dbReference>
<evidence type="ECO:0000256" key="1">
    <source>
        <dbReference type="SAM" id="MobiDB-lite"/>
    </source>
</evidence>
<name>A0A5B7EW62_PORTR</name>
<sequence>MGTAGNDGNQPRATKITIEKKRPIEVLVPGQDQKGCSGKAGVAAALRRAFTPVTSPPTGTPDVTLNSSALLTSTCSSVSAGGGRTPRRDLMLKGSSFSGNTSLSTPSRVTMNLVFSPLKHNFVTTLLKQNKIYF</sequence>
<feature type="region of interest" description="Disordered" evidence="1">
    <location>
        <begin position="76"/>
        <end position="104"/>
    </location>
</feature>
<accession>A0A5B7EW62</accession>
<organism evidence="2 3">
    <name type="scientific">Portunus trituberculatus</name>
    <name type="common">Swimming crab</name>
    <name type="synonym">Neptunus trituberculatus</name>
    <dbReference type="NCBI Taxonomy" id="210409"/>
    <lineage>
        <taxon>Eukaryota</taxon>
        <taxon>Metazoa</taxon>
        <taxon>Ecdysozoa</taxon>
        <taxon>Arthropoda</taxon>
        <taxon>Crustacea</taxon>
        <taxon>Multicrustacea</taxon>
        <taxon>Malacostraca</taxon>
        <taxon>Eumalacostraca</taxon>
        <taxon>Eucarida</taxon>
        <taxon>Decapoda</taxon>
        <taxon>Pleocyemata</taxon>
        <taxon>Brachyura</taxon>
        <taxon>Eubrachyura</taxon>
        <taxon>Portunoidea</taxon>
        <taxon>Portunidae</taxon>
        <taxon>Portuninae</taxon>
        <taxon>Portunus</taxon>
    </lineage>
</organism>
<reference evidence="2 3" key="1">
    <citation type="submission" date="2019-05" db="EMBL/GenBank/DDBJ databases">
        <title>Another draft genome of Portunus trituberculatus and its Hox gene families provides insights of decapod evolution.</title>
        <authorList>
            <person name="Jeong J.-H."/>
            <person name="Song I."/>
            <person name="Kim S."/>
            <person name="Choi T."/>
            <person name="Kim D."/>
            <person name="Ryu S."/>
            <person name="Kim W."/>
        </authorList>
    </citation>
    <scope>NUCLEOTIDE SEQUENCE [LARGE SCALE GENOMIC DNA]</scope>
    <source>
        <tissue evidence="2">Muscle</tissue>
    </source>
</reference>
<evidence type="ECO:0000313" key="2">
    <source>
        <dbReference type="EMBL" id="MPC38452.1"/>
    </source>
</evidence>
<comment type="caution">
    <text evidence="2">The sequence shown here is derived from an EMBL/GenBank/DDBJ whole genome shotgun (WGS) entry which is preliminary data.</text>
</comment>
<dbReference type="AlphaFoldDB" id="A0A5B7EW62"/>
<dbReference type="EMBL" id="VSRR010004068">
    <property type="protein sequence ID" value="MPC38452.1"/>
    <property type="molecule type" value="Genomic_DNA"/>
</dbReference>
<gene>
    <name evidence="2" type="ORF">E2C01_031958</name>
</gene>
<evidence type="ECO:0000313" key="3">
    <source>
        <dbReference type="Proteomes" id="UP000324222"/>
    </source>
</evidence>
<proteinExistence type="predicted"/>